<name>A0A7T8KGI9_CALRO</name>
<comment type="subcellular location">
    <subcellularLocation>
        <location evidence="1">Endoplasmic reticulum membrane</location>
        <topology evidence="1">Single-pass type I membrane protein</topology>
    </subcellularLocation>
</comment>
<accession>A0A7T8KGI9</accession>
<keyword evidence="14" id="KW-1185">Reference proteome</keyword>
<dbReference type="PANTHER" id="PTHR21573:SF0">
    <property type="entry name" value="ER MEMBRANE PROTEIN COMPLEX SUBUNIT 1"/>
    <property type="match status" value="1"/>
</dbReference>
<evidence type="ECO:0000256" key="6">
    <source>
        <dbReference type="ARBA" id="ARBA00022824"/>
    </source>
</evidence>
<feature type="chain" id="PRO_5031554587" description="ER membrane protein complex subunit 1" evidence="11">
    <location>
        <begin position="19"/>
        <end position="790"/>
    </location>
</feature>
<protein>
    <recommendedName>
        <fullName evidence="3">ER membrane protein complex subunit 1</fullName>
    </recommendedName>
</protein>
<reference evidence="14" key="1">
    <citation type="submission" date="2021-01" db="EMBL/GenBank/DDBJ databases">
        <title>Caligus Genome Assembly.</title>
        <authorList>
            <person name="Gallardo-Escarate C."/>
        </authorList>
    </citation>
    <scope>NUCLEOTIDE SEQUENCE [LARGE SCALE GENOMIC DNA]</scope>
</reference>
<feature type="domain" description="ER membrane protein complex subunit 1 C-terminal" evidence="12">
    <location>
        <begin position="581"/>
        <end position="789"/>
    </location>
</feature>
<keyword evidence="5 11" id="KW-0732">Signal</keyword>
<dbReference type="InterPro" id="IPR011678">
    <property type="entry name" value="EMC1_C"/>
</dbReference>
<keyword evidence="7 10" id="KW-1133">Transmembrane helix</keyword>
<dbReference type="PANTHER" id="PTHR21573">
    <property type="entry name" value="ER MEMBRANE PROTEIN COMPLEX SUBUNIT 1"/>
    <property type="match status" value="1"/>
</dbReference>
<evidence type="ECO:0000256" key="4">
    <source>
        <dbReference type="ARBA" id="ARBA00022692"/>
    </source>
</evidence>
<keyword evidence="8 10" id="KW-0472">Membrane</keyword>
<evidence type="ECO:0000256" key="7">
    <source>
        <dbReference type="ARBA" id="ARBA00022989"/>
    </source>
</evidence>
<dbReference type="InterPro" id="IPR026895">
    <property type="entry name" value="EMC1"/>
</dbReference>
<evidence type="ECO:0000256" key="10">
    <source>
        <dbReference type="SAM" id="Phobius"/>
    </source>
</evidence>
<evidence type="ECO:0000256" key="9">
    <source>
        <dbReference type="ARBA" id="ARBA00023180"/>
    </source>
</evidence>
<dbReference type="OrthoDB" id="28092at2759"/>
<feature type="signal peptide" evidence="11">
    <location>
        <begin position="1"/>
        <end position="18"/>
    </location>
</feature>
<feature type="transmembrane region" description="Helical" evidence="10">
    <location>
        <begin position="757"/>
        <end position="776"/>
    </location>
</feature>
<evidence type="ECO:0000256" key="8">
    <source>
        <dbReference type="ARBA" id="ARBA00023136"/>
    </source>
</evidence>
<dbReference type="Proteomes" id="UP000595437">
    <property type="component" value="Chromosome 5"/>
</dbReference>
<evidence type="ECO:0000256" key="11">
    <source>
        <dbReference type="SAM" id="SignalP"/>
    </source>
</evidence>
<keyword evidence="4 10" id="KW-0812">Transmembrane</keyword>
<evidence type="ECO:0000313" key="13">
    <source>
        <dbReference type="EMBL" id="QQP55421.1"/>
    </source>
</evidence>
<dbReference type="GO" id="GO:0034975">
    <property type="term" value="P:protein folding in endoplasmic reticulum"/>
    <property type="evidence" value="ECO:0007669"/>
    <property type="project" value="TreeGrafter"/>
</dbReference>
<dbReference type="GO" id="GO:0072546">
    <property type="term" value="C:EMC complex"/>
    <property type="evidence" value="ECO:0007669"/>
    <property type="project" value="InterPro"/>
</dbReference>
<evidence type="ECO:0000313" key="14">
    <source>
        <dbReference type="Proteomes" id="UP000595437"/>
    </source>
</evidence>
<sequence length="790" mass="88257">MRSLTPVLLLLLSGTGHCLYEDQAFKMDWVHENLDKAFSGVPLPDGSLVTLSHSGQLGRISSRGKLLWRQGFESGARFLDLDERSGEIRTLSSRSPGVIQLRVWNPEDGSLLKEELAQVGGADFEQAFLLKDKVILLLRDAIKSLDWSTSPEGTLKDYPIPFSSEERICKRVKSLLLYCTNPQGVYMGYFDMQRLSSGWKSQHIENDFNLMNSFQKAEGPLSMKYGFLSYPQGDSSSRQSVLHPCSSSEFIDLSMMCSGEKCSVSLASETRVFHHYRGDIEDFWMLCDDRSGDKNAIFLFQDGSLVGNGWIRNDGLGALSQTQILPYISEESMASRGQGGSSASPGILLRFAERLARHGFLLKYKLENMFHREVNDFGIRKVIVSVSKYGKIYGLDSKNGKILWQIISFSLILRSEGNPLCACLYKNALGTHIVTFNTMSGSVTSERTFSGPVSQAFSLHFHLQEDIRPMLILMENGEIEMEPPSQDKKMELEINKKKTYVLSLASKNTIVGNRVVMEGGKIKMDKLWDVVVSGVMADRSVLFKYVNPNLVAVFAESVEGGSFSLLLLDMRVSGPFSLVHSENWIVYSYYNEKSRRTELGSLELFEGKTQVNGSLFSSFQNTLAPFIERQSYILGGGGHVLALGDTTTEKAITSKYLLLASSQGVVYNVPRSILDPRRPNMNTPLDMREPGLLPYIPELHLSPETALNYNRTLLGPKKIITSHTGLESTSVVFLQGIDIYCTQVHPSKGFDLLKDDFDYYVISSVCMGLVIAAYVTKKLAMNKNVKQAWK</sequence>
<evidence type="ECO:0000256" key="3">
    <source>
        <dbReference type="ARBA" id="ARBA00020824"/>
    </source>
</evidence>
<organism evidence="13 14">
    <name type="scientific">Caligus rogercresseyi</name>
    <name type="common">Sea louse</name>
    <dbReference type="NCBI Taxonomy" id="217165"/>
    <lineage>
        <taxon>Eukaryota</taxon>
        <taxon>Metazoa</taxon>
        <taxon>Ecdysozoa</taxon>
        <taxon>Arthropoda</taxon>
        <taxon>Crustacea</taxon>
        <taxon>Multicrustacea</taxon>
        <taxon>Hexanauplia</taxon>
        <taxon>Copepoda</taxon>
        <taxon>Siphonostomatoida</taxon>
        <taxon>Caligidae</taxon>
        <taxon>Caligus</taxon>
    </lineage>
</organism>
<keyword evidence="9" id="KW-0325">Glycoprotein</keyword>
<dbReference type="EMBL" id="CP045894">
    <property type="protein sequence ID" value="QQP55421.1"/>
    <property type="molecule type" value="Genomic_DNA"/>
</dbReference>
<dbReference type="AlphaFoldDB" id="A0A7T8KGI9"/>
<evidence type="ECO:0000256" key="5">
    <source>
        <dbReference type="ARBA" id="ARBA00022729"/>
    </source>
</evidence>
<evidence type="ECO:0000256" key="2">
    <source>
        <dbReference type="ARBA" id="ARBA00007904"/>
    </source>
</evidence>
<keyword evidence="6" id="KW-0256">Endoplasmic reticulum</keyword>
<gene>
    <name evidence="13" type="ORF">FKW44_008588</name>
</gene>
<proteinExistence type="inferred from homology"/>
<evidence type="ECO:0000259" key="12">
    <source>
        <dbReference type="Pfam" id="PF07774"/>
    </source>
</evidence>
<evidence type="ECO:0000256" key="1">
    <source>
        <dbReference type="ARBA" id="ARBA00004115"/>
    </source>
</evidence>
<dbReference type="Pfam" id="PF07774">
    <property type="entry name" value="EMC1_C"/>
    <property type="match status" value="1"/>
</dbReference>
<comment type="similarity">
    <text evidence="2">Belongs to the EMC1 family.</text>
</comment>